<feature type="compositionally biased region" description="Polar residues" evidence="1">
    <location>
        <begin position="128"/>
        <end position="148"/>
    </location>
</feature>
<protein>
    <recommendedName>
        <fullName evidence="4">Fe2OG dioxygenase domain-containing protein</fullName>
    </recommendedName>
</protein>
<gene>
    <name evidence="2" type="ORF">SNEC2469_LOCUS4179</name>
</gene>
<feature type="region of interest" description="Disordered" evidence="1">
    <location>
        <begin position="128"/>
        <end position="161"/>
    </location>
</feature>
<organism evidence="2 3">
    <name type="scientific">Symbiodinium necroappetens</name>
    <dbReference type="NCBI Taxonomy" id="1628268"/>
    <lineage>
        <taxon>Eukaryota</taxon>
        <taxon>Sar</taxon>
        <taxon>Alveolata</taxon>
        <taxon>Dinophyceae</taxon>
        <taxon>Suessiales</taxon>
        <taxon>Symbiodiniaceae</taxon>
        <taxon>Symbiodinium</taxon>
    </lineage>
</organism>
<sequence length="352" mass="38166">MENVEAVRLIRYRQGEGALAAHADARPEHDTSLWLSGQRLATVMLQLGALPDGAGGDLLFPLLEEGRGKQVALQPGSALVWPTTDRDGQPDKRAARKALPLQTAATKYVAMEPPATTDDSDYLVLMQTGKTPKNDTPTNAEGSGTTPRNLRPGESDPQPTINDTAWFSVAANFEGDFTVEGLLRLLQKILHEMLQQSFALPSDYLTSLAYHACYYMSKLQSTNERHLQQSGHAGVNPEPPQAAGPTAMVFCITNALLQDGRAIFKSWARDPQAPGALPGTAASQNALDGVSWAFLAIEEGGVATLDEALQNAWQATQRCNKYMDELLAWIEKQFQANTGAGSPSPKRRRTEV</sequence>
<keyword evidence="3" id="KW-1185">Reference proteome</keyword>
<proteinExistence type="predicted"/>
<evidence type="ECO:0000256" key="1">
    <source>
        <dbReference type="SAM" id="MobiDB-lite"/>
    </source>
</evidence>
<evidence type="ECO:0000313" key="3">
    <source>
        <dbReference type="Proteomes" id="UP000601435"/>
    </source>
</evidence>
<reference evidence="2" key="1">
    <citation type="submission" date="2021-02" db="EMBL/GenBank/DDBJ databases">
        <authorList>
            <person name="Dougan E. K."/>
            <person name="Rhodes N."/>
            <person name="Thang M."/>
            <person name="Chan C."/>
        </authorList>
    </citation>
    <scope>NUCLEOTIDE SEQUENCE</scope>
</reference>
<dbReference type="OrthoDB" id="419308at2759"/>
<dbReference type="EMBL" id="CAJNJA010008646">
    <property type="protein sequence ID" value="CAE7238876.1"/>
    <property type="molecule type" value="Genomic_DNA"/>
</dbReference>
<comment type="caution">
    <text evidence="2">The sequence shown here is derived from an EMBL/GenBank/DDBJ whole genome shotgun (WGS) entry which is preliminary data.</text>
</comment>
<evidence type="ECO:0000313" key="2">
    <source>
        <dbReference type="EMBL" id="CAE7238876.1"/>
    </source>
</evidence>
<feature type="non-terminal residue" evidence="2">
    <location>
        <position position="352"/>
    </location>
</feature>
<dbReference type="AlphaFoldDB" id="A0A812L4M3"/>
<dbReference type="Gene3D" id="2.60.120.620">
    <property type="entry name" value="q2cbj1_9rhob like domain"/>
    <property type="match status" value="1"/>
</dbReference>
<evidence type="ECO:0008006" key="4">
    <source>
        <dbReference type="Google" id="ProtNLM"/>
    </source>
</evidence>
<dbReference type="Proteomes" id="UP000601435">
    <property type="component" value="Unassembled WGS sequence"/>
</dbReference>
<accession>A0A812L4M3</accession>
<name>A0A812L4M3_9DINO</name>